<dbReference type="InterPro" id="IPR011496">
    <property type="entry name" value="O-GlcNAcase_cat"/>
</dbReference>
<accession>A9UQB2</accession>
<dbReference type="GO" id="GO:1901135">
    <property type="term" value="P:carbohydrate derivative metabolic process"/>
    <property type="evidence" value="ECO:0007669"/>
    <property type="project" value="UniProtKB-ARBA"/>
</dbReference>
<organism evidence="9 10">
    <name type="scientific">Monosiga brevicollis</name>
    <name type="common">Choanoflagellate</name>
    <dbReference type="NCBI Taxonomy" id="81824"/>
    <lineage>
        <taxon>Eukaryota</taxon>
        <taxon>Choanoflagellata</taxon>
        <taxon>Craspedida</taxon>
        <taxon>Salpingoecidae</taxon>
        <taxon>Monosiga</taxon>
    </lineage>
</organism>
<evidence type="ECO:0000256" key="5">
    <source>
        <dbReference type="ARBA" id="ARBA00052136"/>
    </source>
</evidence>
<dbReference type="Gene3D" id="3.20.20.80">
    <property type="entry name" value="Glycosidases"/>
    <property type="match status" value="1"/>
</dbReference>
<keyword evidence="2" id="KW-0326">Glycosidase</keyword>
<dbReference type="PROSITE" id="PS52009">
    <property type="entry name" value="GH84"/>
    <property type="match status" value="1"/>
</dbReference>
<dbReference type="EMBL" id="CH991543">
    <property type="protein sequence ID" value="EDQ92565.1"/>
    <property type="molecule type" value="Genomic_DNA"/>
</dbReference>
<dbReference type="STRING" id="81824.A9UQB2"/>
<dbReference type="eggNOG" id="KOG3698">
    <property type="taxonomic scope" value="Eukaryota"/>
</dbReference>
<dbReference type="Pfam" id="PF07555">
    <property type="entry name" value="NAGidase"/>
    <property type="match status" value="1"/>
</dbReference>
<evidence type="ECO:0000256" key="3">
    <source>
        <dbReference type="ARBA" id="ARBA00030512"/>
    </source>
</evidence>
<dbReference type="PANTHER" id="PTHR13170:SF16">
    <property type="entry name" value="PROTEIN O-GLCNACASE"/>
    <property type="match status" value="1"/>
</dbReference>
<evidence type="ECO:0000313" key="9">
    <source>
        <dbReference type="EMBL" id="EDQ92565.1"/>
    </source>
</evidence>
<dbReference type="FunFam" id="3.20.20.80:FF:000009">
    <property type="entry name" value="O-GlcNAcase BT_4395"/>
    <property type="match status" value="1"/>
</dbReference>
<evidence type="ECO:0000256" key="4">
    <source>
        <dbReference type="ARBA" id="ARBA00050933"/>
    </source>
</evidence>
<dbReference type="InParanoid" id="A9UQB2"/>
<comment type="catalytic activity">
    <reaction evidence="5">
        <text>3-O-(N-acetyl-beta-D-glucosaminyl)-L-threonyl-[protein] + H2O = L-threonyl-[protein] + N-acetyl-D-glucosamine</text>
        <dbReference type="Rhea" id="RHEA:48892"/>
        <dbReference type="Rhea" id="RHEA-COMP:11060"/>
        <dbReference type="Rhea" id="RHEA-COMP:12252"/>
        <dbReference type="ChEBI" id="CHEBI:15377"/>
        <dbReference type="ChEBI" id="CHEBI:30013"/>
        <dbReference type="ChEBI" id="CHEBI:90840"/>
        <dbReference type="ChEBI" id="CHEBI:506227"/>
        <dbReference type="EC" id="3.2.1.169"/>
    </reaction>
</comment>
<evidence type="ECO:0000313" key="10">
    <source>
        <dbReference type="Proteomes" id="UP000001357"/>
    </source>
</evidence>
<gene>
    <name evidence="9" type="ORF">MONBRDRAFT_19257</name>
</gene>
<evidence type="ECO:0000256" key="2">
    <source>
        <dbReference type="ARBA" id="ARBA00023295"/>
    </source>
</evidence>
<keyword evidence="1" id="KW-0378">Hydrolase</keyword>
<dbReference type="GO" id="GO:0015929">
    <property type="term" value="F:hexosaminidase activity"/>
    <property type="evidence" value="ECO:0007669"/>
    <property type="project" value="UniProtKB-ARBA"/>
</dbReference>
<evidence type="ECO:0000256" key="6">
    <source>
        <dbReference type="ARBA" id="ARBA00066938"/>
    </source>
</evidence>
<reference evidence="9 10" key="1">
    <citation type="journal article" date="2008" name="Nature">
        <title>The genome of the choanoflagellate Monosiga brevicollis and the origin of metazoans.</title>
        <authorList>
            <consortium name="JGI Sequencing"/>
            <person name="King N."/>
            <person name="Westbrook M.J."/>
            <person name="Young S.L."/>
            <person name="Kuo A."/>
            <person name="Abedin M."/>
            <person name="Chapman J."/>
            <person name="Fairclough S."/>
            <person name="Hellsten U."/>
            <person name="Isogai Y."/>
            <person name="Letunic I."/>
            <person name="Marr M."/>
            <person name="Pincus D."/>
            <person name="Putnam N."/>
            <person name="Rokas A."/>
            <person name="Wright K.J."/>
            <person name="Zuzow R."/>
            <person name="Dirks W."/>
            <person name="Good M."/>
            <person name="Goodstein D."/>
            <person name="Lemons D."/>
            <person name="Li W."/>
            <person name="Lyons J.B."/>
            <person name="Morris A."/>
            <person name="Nichols S."/>
            <person name="Richter D.J."/>
            <person name="Salamov A."/>
            <person name="Bork P."/>
            <person name="Lim W.A."/>
            <person name="Manning G."/>
            <person name="Miller W.T."/>
            <person name="McGinnis W."/>
            <person name="Shapiro H."/>
            <person name="Tjian R."/>
            <person name="Grigoriev I.V."/>
            <person name="Rokhsar D."/>
        </authorList>
    </citation>
    <scope>NUCLEOTIDE SEQUENCE [LARGE SCALE GENOMIC DNA]</scope>
    <source>
        <strain evidence="10">MX1 / ATCC 50154</strain>
    </source>
</reference>
<dbReference type="GO" id="GO:0102571">
    <property type="term" value="F:[protein]-3-O-(N-acetyl-D-glucosaminyl)-L-serine/L-threonine O-N-acetyl-alpha-D-glucosaminase activity"/>
    <property type="evidence" value="ECO:0007669"/>
    <property type="project" value="UniProtKB-EC"/>
</dbReference>
<feature type="domain" description="GH84" evidence="8">
    <location>
        <begin position="7"/>
        <end position="277"/>
    </location>
</feature>
<sequence>MSEADLPLIGVIEGFYGRPWKAHQRHDLFALMNNWHLTAYMYAPKDDKKHRAGWREPYDQDELAELQDLIDEAQRHDVELIYAISPGLDMTYCSADENALLRAKLDSVAALGCNSFAILFDDIDGLMNQADIDTFDSLCHAHCTVANELRAHLAPKRMLFCPTEYCASRANPSVSESEYLRTIGLRLDAGIEVFWTGDSVIPREIDVPSLQELRAVIKRKPCIWDNIHANDFDKRRVFLGPYHGRSWQILEHVSGVLSNPNCEYHANFIPLQTLGEW</sequence>
<comment type="catalytic activity">
    <reaction evidence="4">
        <text>3-O-(N-acetyl-beta-D-glucosaminyl)-L-seryl-[protein] + H2O = N-acetyl-D-glucosamine + L-seryl-[protein]</text>
        <dbReference type="Rhea" id="RHEA:48876"/>
        <dbReference type="Rhea" id="RHEA-COMP:9863"/>
        <dbReference type="Rhea" id="RHEA-COMP:12251"/>
        <dbReference type="ChEBI" id="CHEBI:15377"/>
        <dbReference type="ChEBI" id="CHEBI:29999"/>
        <dbReference type="ChEBI" id="CHEBI:90838"/>
        <dbReference type="ChEBI" id="CHEBI:506227"/>
        <dbReference type="EC" id="3.2.1.169"/>
    </reaction>
</comment>
<name>A9UQB2_MONBE</name>
<dbReference type="InterPro" id="IPR017853">
    <property type="entry name" value="GH"/>
</dbReference>
<dbReference type="KEGG" id="mbr:MONBRDRAFT_19257"/>
<dbReference type="GeneID" id="5887360"/>
<protein>
    <recommendedName>
        <fullName evidence="6">protein O-GlcNAcase</fullName>
        <ecNumber evidence="6">3.2.1.169</ecNumber>
    </recommendedName>
    <alternativeName>
        <fullName evidence="3">Beta-N-acetylhexosaminidase</fullName>
    </alternativeName>
    <alternativeName>
        <fullName evidence="7">Beta-hexosaminidase</fullName>
    </alternativeName>
</protein>
<dbReference type="RefSeq" id="XP_001742327.1">
    <property type="nucleotide sequence ID" value="XM_001742275.1"/>
</dbReference>
<feature type="non-terminal residue" evidence="9">
    <location>
        <position position="277"/>
    </location>
</feature>
<proteinExistence type="predicted"/>
<dbReference type="EC" id="3.2.1.169" evidence="6"/>
<dbReference type="PANTHER" id="PTHR13170">
    <property type="entry name" value="O-GLCNACASE"/>
    <property type="match status" value="1"/>
</dbReference>
<dbReference type="SUPFAM" id="SSF51445">
    <property type="entry name" value="(Trans)glycosidases"/>
    <property type="match status" value="1"/>
</dbReference>
<keyword evidence="10" id="KW-1185">Reference proteome</keyword>
<evidence type="ECO:0000256" key="1">
    <source>
        <dbReference type="ARBA" id="ARBA00022801"/>
    </source>
</evidence>
<dbReference type="AlphaFoldDB" id="A9UQB2"/>
<evidence type="ECO:0000256" key="7">
    <source>
        <dbReference type="ARBA" id="ARBA00076634"/>
    </source>
</evidence>
<evidence type="ECO:0000259" key="8">
    <source>
        <dbReference type="PROSITE" id="PS52009"/>
    </source>
</evidence>
<dbReference type="InterPro" id="IPR051822">
    <property type="entry name" value="Glycosyl_Hydrolase_84"/>
</dbReference>
<dbReference type="Proteomes" id="UP000001357">
    <property type="component" value="Unassembled WGS sequence"/>
</dbReference>